<evidence type="ECO:0000313" key="8">
    <source>
        <dbReference type="Proteomes" id="UP000297834"/>
    </source>
</evidence>
<accession>A0A4Y7XD27</accession>
<evidence type="ECO:0000256" key="4">
    <source>
        <dbReference type="ARBA" id="ARBA00023136"/>
    </source>
</evidence>
<reference evidence="7 8" key="1">
    <citation type="submission" date="2019-03" db="EMBL/GenBank/DDBJ databases">
        <title>Alkanindiges illinoisensis: a potential pathogenic isolated from ascites of a gastric cancer patient with abdominal metastasis.</title>
        <authorList>
            <person name="Hu X."/>
            <person name="Yang B."/>
            <person name="Yan X."/>
            <person name="Lin L."/>
            <person name="Zhao H."/>
            <person name="Zhou F."/>
            <person name="Su B."/>
            <person name="Chen J."/>
            <person name="Rui Y."/>
            <person name="Wang Q."/>
            <person name="Zheng L."/>
        </authorList>
    </citation>
    <scope>NUCLEOTIDE SEQUENCE [LARGE SCALE GENOMIC DNA]</scope>
    <source>
        <strain evidence="7 8">NFYY 23406</strain>
    </source>
</reference>
<keyword evidence="2 5" id="KW-0812">Transmembrane</keyword>
<sequence length="119" mass="13289">MSNLQDPRVLLALERTLLAWNRSSIALIGFGFLIEKSTLLVHLLDPVKYAGKITFNFWLGVITICLGLIVSFWSIIQYKIALRSLNPAEYIAGYSVNLPIVLGLFTVFTGLLLIVSFMV</sequence>
<feature type="transmembrane region" description="Helical" evidence="5">
    <location>
        <begin position="20"/>
        <end position="43"/>
    </location>
</feature>
<feature type="transmembrane region" description="Helical" evidence="5">
    <location>
        <begin position="96"/>
        <end position="118"/>
    </location>
</feature>
<dbReference type="AlphaFoldDB" id="A0A4Y7XD27"/>
<evidence type="ECO:0000256" key="2">
    <source>
        <dbReference type="ARBA" id="ARBA00022692"/>
    </source>
</evidence>
<evidence type="ECO:0000256" key="3">
    <source>
        <dbReference type="ARBA" id="ARBA00022989"/>
    </source>
</evidence>
<name>A0A4Y7XD27_9GAMM</name>
<keyword evidence="8" id="KW-1185">Reference proteome</keyword>
<evidence type="ECO:0000256" key="1">
    <source>
        <dbReference type="ARBA" id="ARBA00004127"/>
    </source>
</evidence>
<dbReference type="EMBL" id="SNTY01000016">
    <property type="protein sequence ID" value="TEU28562.1"/>
    <property type="molecule type" value="Genomic_DNA"/>
</dbReference>
<feature type="transmembrane region" description="Helical" evidence="5">
    <location>
        <begin position="55"/>
        <end position="76"/>
    </location>
</feature>
<proteinExistence type="predicted"/>
<dbReference type="Pfam" id="PF02656">
    <property type="entry name" value="DUF202"/>
    <property type="match status" value="1"/>
</dbReference>
<dbReference type="OrthoDB" id="582337at2"/>
<dbReference type="Proteomes" id="UP000297834">
    <property type="component" value="Unassembled WGS sequence"/>
</dbReference>
<feature type="domain" description="DUF202" evidence="6">
    <location>
        <begin position="8"/>
        <end position="79"/>
    </location>
</feature>
<evidence type="ECO:0000256" key="5">
    <source>
        <dbReference type="SAM" id="Phobius"/>
    </source>
</evidence>
<dbReference type="GO" id="GO:0012505">
    <property type="term" value="C:endomembrane system"/>
    <property type="evidence" value="ECO:0007669"/>
    <property type="project" value="UniProtKB-SubCell"/>
</dbReference>
<comment type="subcellular location">
    <subcellularLocation>
        <location evidence="1">Endomembrane system</location>
        <topology evidence="1">Multi-pass membrane protein</topology>
    </subcellularLocation>
</comment>
<organism evidence="7 8">
    <name type="scientific">Alkanindiges illinoisensis</name>
    <dbReference type="NCBI Taxonomy" id="197183"/>
    <lineage>
        <taxon>Bacteria</taxon>
        <taxon>Pseudomonadati</taxon>
        <taxon>Pseudomonadota</taxon>
        <taxon>Gammaproteobacteria</taxon>
        <taxon>Moraxellales</taxon>
        <taxon>Moraxellaceae</taxon>
        <taxon>Alkanindiges</taxon>
    </lineage>
</organism>
<protein>
    <submittedName>
        <fullName evidence="7">DUF202 domain-containing protein</fullName>
    </submittedName>
</protein>
<evidence type="ECO:0000313" key="7">
    <source>
        <dbReference type="EMBL" id="TEU28562.1"/>
    </source>
</evidence>
<evidence type="ECO:0000259" key="6">
    <source>
        <dbReference type="Pfam" id="PF02656"/>
    </source>
</evidence>
<keyword evidence="3 5" id="KW-1133">Transmembrane helix</keyword>
<keyword evidence="4 5" id="KW-0472">Membrane</keyword>
<comment type="caution">
    <text evidence="7">The sequence shown here is derived from an EMBL/GenBank/DDBJ whole genome shotgun (WGS) entry which is preliminary data.</text>
</comment>
<dbReference type="InterPro" id="IPR003807">
    <property type="entry name" value="DUF202"/>
</dbReference>
<dbReference type="RefSeq" id="WP_134243942.1">
    <property type="nucleotide sequence ID" value="NZ_SNTY01000016.1"/>
</dbReference>
<gene>
    <name evidence="7" type="ORF">E2B99_05440</name>
</gene>